<accession>A0ABU0BIP2</accession>
<comment type="caution">
    <text evidence="3">The sequence shown here is derived from an EMBL/GenBank/DDBJ whole genome shotgun (WGS) entry which is preliminary data.</text>
</comment>
<organism evidence="3 4">
    <name type="scientific">Ancylobacter polymorphus</name>
    <dbReference type="NCBI Taxonomy" id="223390"/>
    <lineage>
        <taxon>Bacteria</taxon>
        <taxon>Pseudomonadati</taxon>
        <taxon>Pseudomonadota</taxon>
        <taxon>Alphaproteobacteria</taxon>
        <taxon>Hyphomicrobiales</taxon>
        <taxon>Xanthobacteraceae</taxon>
        <taxon>Ancylobacter</taxon>
    </lineage>
</organism>
<gene>
    <name evidence="3" type="ORF">J2S75_004342</name>
</gene>
<name>A0ABU0BIP2_9HYPH</name>
<feature type="domain" description="DUF7736" evidence="2">
    <location>
        <begin position="13"/>
        <end position="63"/>
    </location>
</feature>
<evidence type="ECO:0000256" key="1">
    <source>
        <dbReference type="SAM" id="MobiDB-lite"/>
    </source>
</evidence>
<protein>
    <recommendedName>
        <fullName evidence="2">DUF7736 domain-containing protein</fullName>
    </recommendedName>
</protein>
<evidence type="ECO:0000313" key="3">
    <source>
        <dbReference type="EMBL" id="MDQ0305290.1"/>
    </source>
</evidence>
<dbReference type="Pfam" id="PF24875">
    <property type="entry name" value="DUF7736"/>
    <property type="match status" value="1"/>
</dbReference>
<keyword evidence="4" id="KW-1185">Reference proteome</keyword>
<proteinExistence type="predicted"/>
<evidence type="ECO:0000313" key="4">
    <source>
        <dbReference type="Proteomes" id="UP001224682"/>
    </source>
</evidence>
<evidence type="ECO:0000259" key="2">
    <source>
        <dbReference type="Pfam" id="PF24875"/>
    </source>
</evidence>
<dbReference type="InterPro" id="IPR056638">
    <property type="entry name" value="DUF7736"/>
</dbReference>
<dbReference type="Proteomes" id="UP001224682">
    <property type="component" value="Unassembled WGS sequence"/>
</dbReference>
<feature type="region of interest" description="Disordered" evidence="1">
    <location>
        <begin position="84"/>
        <end position="116"/>
    </location>
</feature>
<dbReference type="EMBL" id="JAUSUI010000013">
    <property type="protein sequence ID" value="MDQ0305290.1"/>
    <property type="molecule type" value="Genomic_DNA"/>
</dbReference>
<sequence length="116" mass="12527">MDNRSFDPRILGSITTGTLLVGSFGDVHEAIEHIVGHPVWTHEIPGLFETARAAVLKHYPDMPATEPTDFRECAEDLVKRYGDALPMPKGTATRDKSPLATLQDAVAGRNGAHGHG</sequence>
<dbReference type="RefSeq" id="WP_307023206.1">
    <property type="nucleotide sequence ID" value="NZ_JAUSUI010000013.1"/>
</dbReference>
<reference evidence="3 4" key="1">
    <citation type="submission" date="2023-07" db="EMBL/GenBank/DDBJ databases">
        <title>Genomic Encyclopedia of Type Strains, Phase IV (KMG-IV): sequencing the most valuable type-strain genomes for metagenomic binning, comparative biology and taxonomic classification.</title>
        <authorList>
            <person name="Goeker M."/>
        </authorList>
    </citation>
    <scope>NUCLEOTIDE SEQUENCE [LARGE SCALE GENOMIC DNA]</scope>
    <source>
        <strain evidence="3 4">DSM 2457</strain>
    </source>
</reference>